<dbReference type="OrthoDB" id="9808839at2"/>
<gene>
    <name evidence="3" type="ORF">D1610_03465</name>
</gene>
<sequence length="282" mass="31340">MRILGFATIAAGLTLVAPAAAVAGDSAADQQRWTHVPHAQLKAPSGHHRHRWGHRIRGRWHAGWFAPGGWRGYRVVVPGYRLPAYWIAPRYVIAYRPYGLPAPQPGYAWSRYYDDAVLIDREGRVIDRRGDIQWDRYEGGYDDRDYPDPRHAPPPPAYEGTWEGTWTGEYDDGRPYSYSGSFDGEYRPAGAPYPPPHEGGPPPHAPGHNPAIIHQGSQVIINGVAYPAGGTVANGYYYPPATTTTVTVHAGCCPHAEPAATWKPKKKHWKPKPKSKVIRMTK</sequence>
<feature type="region of interest" description="Disordered" evidence="1">
    <location>
        <begin position="137"/>
        <end position="164"/>
    </location>
</feature>
<keyword evidence="4" id="KW-1185">Reference proteome</keyword>
<reference evidence="3 4" key="1">
    <citation type="submission" date="2018-08" db="EMBL/GenBank/DDBJ databases">
        <title>The multiple taxonomic identification of Sphingomonas gilva.</title>
        <authorList>
            <person name="Zhu D."/>
            <person name="Zheng S."/>
        </authorList>
    </citation>
    <scope>NUCLEOTIDE SEQUENCE [LARGE SCALE GENOMIC DNA]</scope>
    <source>
        <strain evidence="3 4">ZDH117</strain>
    </source>
</reference>
<comment type="caution">
    <text evidence="3">The sequence shown here is derived from an EMBL/GenBank/DDBJ whole genome shotgun (WGS) entry which is preliminary data.</text>
</comment>
<feature type="compositionally biased region" description="Basic and acidic residues" evidence="1">
    <location>
        <begin position="137"/>
        <end position="151"/>
    </location>
</feature>
<dbReference type="Proteomes" id="UP000266693">
    <property type="component" value="Unassembled WGS sequence"/>
</dbReference>
<evidence type="ECO:0000313" key="4">
    <source>
        <dbReference type="Proteomes" id="UP000266693"/>
    </source>
</evidence>
<evidence type="ECO:0000256" key="1">
    <source>
        <dbReference type="SAM" id="MobiDB-lite"/>
    </source>
</evidence>
<dbReference type="AlphaFoldDB" id="A0A396RRN0"/>
<feature type="region of interest" description="Disordered" evidence="1">
    <location>
        <begin position="187"/>
        <end position="211"/>
    </location>
</feature>
<dbReference type="Pfam" id="PF11776">
    <property type="entry name" value="RcnB"/>
    <property type="match status" value="1"/>
</dbReference>
<dbReference type="RefSeq" id="WP_118862688.1">
    <property type="nucleotide sequence ID" value="NZ_QWLV01000001.1"/>
</dbReference>
<keyword evidence="2" id="KW-0732">Signal</keyword>
<feature type="signal peptide" evidence="2">
    <location>
        <begin position="1"/>
        <end position="23"/>
    </location>
</feature>
<proteinExistence type="predicted"/>
<name>A0A396RRN0_9SPHN</name>
<protein>
    <recommendedName>
        <fullName evidence="5">RcnB family protein</fullName>
    </recommendedName>
</protein>
<dbReference type="EMBL" id="QWLV01000001">
    <property type="protein sequence ID" value="RHW19180.1"/>
    <property type="molecule type" value="Genomic_DNA"/>
</dbReference>
<accession>A0A396RRN0</accession>
<feature type="compositionally biased region" description="Pro residues" evidence="1">
    <location>
        <begin position="191"/>
        <end position="205"/>
    </location>
</feature>
<organism evidence="3 4">
    <name type="scientific">Sphingomonas gilva</name>
    <dbReference type="NCBI Taxonomy" id="2305907"/>
    <lineage>
        <taxon>Bacteria</taxon>
        <taxon>Pseudomonadati</taxon>
        <taxon>Pseudomonadota</taxon>
        <taxon>Alphaproteobacteria</taxon>
        <taxon>Sphingomonadales</taxon>
        <taxon>Sphingomonadaceae</taxon>
        <taxon>Sphingomonas</taxon>
    </lineage>
</organism>
<evidence type="ECO:0008006" key="5">
    <source>
        <dbReference type="Google" id="ProtNLM"/>
    </source>
</evidence>
<feature type="chain" id="PRO_5017328658" description="RcnB family protein" evidence="2">
    <location>
        <begin position="24"/>
        <end position="282"/>
    </location>
</feature>
<dbReference type="InterPro" id="IPR024572">
    <property type="entry name" value="RcnB"/>
</dbReference>
<dbReference type="Gene3D" id="3.10.450.160">
    <property type="entry name" value="inner membrane protein cigr"/>
    <property type="match status" value="1"/>
</dbReference>
<evidence type="ECO:0000313" key="3">
    <source>
        <dbReference type="EMBL" id="RHW19180.1"/>
    </source>
</evidence>
<evidence type="ECO:0000256" key="2">
    <source>
        <dbReference type="SAM" id="SignalP"/>
    </source>
</evidence>